<keyword evidence="3" id="KW-1185">Reference proteome</keyword>
<reference evidence="2 3" key="1">
    <citation type="journal article" date="2014" name="PLoS Genet.">
        <title>Phylogenetically driven sequencing of extremely halophilic archaea reveals strategies for static and dynamic osmo-response.</title>
        <authorList>
            <person name="Becker E.A."/>
            <person name="Seitzer P.M."/>
            <person name="Tritt A."/>
            <person name="Larsen D."/>
            <person name="Krusor M."/>
            <person name="Yao A.I."/>
            <person name="Wu D."/>
            <person name="Madern D."/>
            <person name="Eisen J.A."/>
            <person name="Darling A.E."/>
            <person name="Facciotti M.T."/>
        </authorList>
    </citation>
    <scope>NUCLEOTIDE SEQUENCE [LARGE SCALE GENOMIC DNA]</scope>
    <source>
        <strain evidence="2 3">DSM 10524</strain>
    </source>
</reference>
<keyword evidence="1" id="KW-0472">Membrane</keyword>
<accession>L9X2B8</accession>
<dbReference type="PATRIC" id="fig|1227497.3.peg.3142"/>
<organism evidence="2 3">
    <name type="scientific">Natronococcus amylolyticus DSM 10524</name>
    <dbReference type="NCBI Taxonomy" id="1227497"/>
    <lineage>
        <taxon>Archaea</taxon>
        <taxon>Methanobacteriati</taxon>
        <taxon>Methanobacteriota</taxon>
        <taxon>Stenosarchaea group</taxon>
        <taxon>Halobacteria</taxon>
        <taxon>Halobacteriales</taxon>
        <taxon>Natrialbaceae</taxon>
        <taxon>Natronococcus</taxon>
    </lineage>
</organism>
<name>L9X2B8_9EURY</name>
<dbReference type="eggNOG" id="arCOG02861">
    <property type="taxonomic scope" value="Archaea"/>
</dbReference>
<evidence type="ECO:0000313" key="2">
    <source>
        <dbReference type="EMBL" id="ELY55596.1"/>
    </source>
</evidence>
<keyword evidence="1" id="KW-1133">Transmembrane helix</keyword>
<dbReference type="AlphaFoldDB" id="L9X2B8"/>
<dbReference type="STRING" id="1227497.C491_15537"/>
<feature type="transmembrane region" description="Helical" evidence="1">
    <location>
        <begin position="37"/>
        <end position="58"/>
    </location>
</feature>
<sequence length="92" mass="9806">MQVLIGVALIAGAFVRLAALGGAIQMSMFYLGGWDGAWLALFGSTLIYAVVFLAIAVFGAGRILGLDRCIEQIEVSGQTPVERLSKLRYVLS</sequence>
<comment type="caution">
    <text evidence="2">The sequence shown here is derived from an EMBL/GenBank/DDBJ whole genome shotgun (WGS) entry which is preliminary data.</text>
</comment>
<dbReference type="EMBL" id="AOIB01000030">
    <property type="protein sequence ID" value="ELY55596.1"/>
    <property type="molecule type" value="Genomic_DNA"/>
</dbReference>
<gene>
    <name evidence="2" type="ORF">C491_15537</name>
</gene>
<evidence type="ECO:0000256" key="1">
    <source>
        <dbReference type="SAM" id="Phobius"/>
    </source>
</evidence>
<protein>
    <submittedName>
        <fullName evidence="2">DoxX family protein</fullName>
    </submittedName>
</protein>
<dbReference type="Proteomes" id="UP000011688">
    <property type="component" value="Unassembled WGS sequence"/>
</dbReference>
<keyword evidence="1" id="KW-0812">Transmembrane</keyword>
<proteinExistence type="predicted"/>
<evidence type="ECO:0000313" key="3">
    <source>
        <dbReference type="Proteomes" id="UP000011688"/>
    </source>
</evidence>